<dbReference type="PANTHER" id="PTHR43798">
    <property type="entry name" value="MONOACYLGLYCEROL LIPASE"/>
    <property type="match status" value="1"/>
</dbReference>
<evidence type="ECO:0000313" key="3">
    <source>
        <dbReference type="EMBL" id="AAW33976.1"/>
    </source>
</evidence>
<dbReference type="InterPro" id="IPR050266">
    <property type="entry name" value="AB_hydrolase_sf"/>
</dbReference>
<dbReference type="GO" id="GO:0016020">
    <property type="term" value="C:membrane"/>
    <property type="evidence" value="ECO:0007669"/>
    <property type="project" value="TreeGrafter"/>
</dbReference>
<name>Q5I686_UNCXX</name>
<dbReference type="PANTHER" id="PTHR43798:SF33">
    <property type="entry name" value="HYDROLASE, PUTATIVE (AFU_ORTHOLOGUE AFUA_2G14860)-RELATED"/>
    <property type="match status" value="1"/>
</dbReference>
<keyword evidence="1" id="KW-0812">Transmembrane</keyword>
<dbReference type="Pfam" id="PF00561">
    <property type="entry name" value="Abhydrolase_1"/>
    <property type="match status" value="1"/>
</dbReference>
<dbReference type="InterPro" id="IPR000073">
    <property type="entry name" value="AB_hydrolase_1"/>
</dbReference>
<reference evidence="3" key="1">
    <citation type="journal article" date="2004" name="Proc. Natl. Acad. Sci. U.S.A.">
        <title>Antitumor polyketide biosynthesis by an uncultivated bacterial symbiont of the marine sponge Theonella swinhoei.</title>
        <authorList>
            <person name="Piel J."/>
            <person name="Hui D."/>
            <person name="Wen G."/>
            <person name="Butzke D."/>
            <person name="Platzer M."/>
            <person name="Fusetani N."/>
            <person name="Matsunaga S."/>
        </authorList>
    </citation>
    <scope>NUCLEOTIDE SEQUENCE</scope>
</reference>
<feature type="transmembrane region" description="Helical" evidence="1">
    <location>
        <begin position="12"/>
        <end position="41"/>
    </location>
</feature>
<dbReference type="InterPro" id="IPR029058">
    <property type="entry name" value="AB_hydrolase_fold"/>
</dbReference>
<keyword evidence="1" id="KW-0472">Membrane</keyword>
<dbReference type="ESTHER" id="9bact-q5i686">
    <property type="family name" value="ABHD6-Lip"/>
</dbReference>
<dbReference type="PRINTS" id="PR00111">
    <property type="entry name" value="ABHYDROLASE"/>
</dbReference>
<evidence type="ECO:0000256" key="1">
    <source>
        <dbReference type="SAM" id="Phobius"/>
    </source>
</evidence>
<dbReference type="GO" id="GO:0003824">
    <property type="term" value="F:catalytic activity"/>
    <property type="evidence" value="ECO:0007669"/>
    <property type="project" value="InterPro"/>
</dbReference>
<dbReference type="Gene3D" id="3.40.50.1820">
    <property type="entry name" value="alpha/beta hydrolase"/>
    <property type="match status" value="1"/>
</dbReference>
<dbReference type="InterPro" id="IPR000639">
    <property type="entry name" value="Epox_hydrolase-like"/>
</dbReference>
<organism evidence="3">
    <name type="scientific">symbiont bacterium of Paederus fuscipes</name>
    <dbReference type="NCBI Taxonomy" id="176282"/>
    <lineage>
        <taxon>Bacteria</taxon>
    </lineage>
</organism>
<sequence>MELLVGSIGLVFLTILIVLLCIAVAFYLIAPGLLLDSFLALGRWHAGLKRRESTLDMVNWVWLDSGGEGDVIVLIHGFAAHKYGWLQVASRLRGRGYRLIIPDLPGFGENQVSADISYSVLEQAQRLQTFLASLGINRFHAVGHSMGGYVAGACAFIDSDMLLSLYLVAPAGITVEGEPIDLSEKGKKNNLFIIETVEQFQEVMAIAMANPPKLPRRIVESMVARELTMRKLREKQNEVWDSPSLQRLLSNCSIPLRMLWGERDRMLSVDRAALIVEAVPMASIRYLPDIAHVIPQEAPSVMVRDYLISLLLSH</sequence>
<evidence type="ECO:0000259" key="2">
    <source>
        <dbReference type="Pfam" id="PF00561"/>
    </source>
</evidence>
<dbReference type="PRINTS" id="PR00412">
    <property type="entry name" value="EPOXHYDRLASE"/>
</dbReference>
<feature type="domain" description="AB hydrolase-1" evidence="2">
    <location>
        <begin position="71"/>
        <end position="215"/>
    </location>
</feature>
<dbReference type="AlphaFoldDB" id="Q5I686"/>
<protein>
    <submittedName>
        <fullName evidence="3">PedQ</fullName>
    </submittedName>
</protein>
<proteinExistence type="predicted"/>
<accession>Q5I686</accession>
<dbReference type="EMBL" id="AY850690">
    <property type="protein sequence ID" value="AAW33976.1"/>
    <property type="molecule type" value="Genomic_DNA"/>
</dbReference>
<dbReference type="SUPFAM" id="SSF53474">
    <property type="entry name" value="alpha/beta-Hydrolases"/>
    <property type="match status" value="1"/>
</dbReference>
<keyword evidence="1" id="KW-1133">Transmembrane helix</keyword>